<keyword evidence="1" id="KW-0472">Membrane</keyword>
<dbReference type="Gene3D" id="3.90.1720.10">
    <property type="entry name" value="endopeptidase domain like (from Nostoc punctiforme)"/>
    <property type="match status" value="1"/>
</dbReference>
<name>A0A916DT45_9BACT</name>
<evidence type="ECO:0000313" key="2">
    <source>
        <dbReference type="EMBL" id="BDS11502.1"/>
    </source>
</evidence>
<dbReference type="Pfam" id="PF05708">
    <property type="entry name" value="Peptidase_C92"/>
    <property type="match status" value="1"/>
</dbReference>
<dbReference type="GO" id="GO:0016746">
    <property type="term" value="F:acyltransferase activity"/>
    <property type="evidence" value="ECO:0007669"/>
    <property type="project" value="UniProtKB-KW"/>
</dbReference>
<accession>A0A916DT45</accession>
<evidence type="ECO:0000313" key="3">
    <source>
        <dbReference type="Proteomes" id="UP001060919"/>
    </source>
</evidence>
<dbReference type="AlphaFoldDB" id="A0A916DT45"/>
<organism evidence="2 3">
    <name type="scientific">Aureispira anguillae</name>
    <dbReference type="NCBI Taxonomy" id="2864201"/>
    <lineage>
        <taxon>Bacteria</taxon>
        <taxon>Pseudomonadati</taxon>
        <taxon>Bacteroidota</taxon>
        <taxon>Saprospiria</taxon>
        <taxon>Saprospirales</taxon>
        <taxon>Saprospiraceae</taxon>
        <taxon>Aureispira</taxon>
    </lineage>
</organism>
<dbReference type="EMBL" id="AP026867">
    <property type="protein sequence ID" value="BDS11502.1"/>
    <property type="molecule type" value="Genomic_DNA"/>
</dbReference>
<keyword evidence="1" id="KW-0812">Transmembrane</keyword>
<keyword evidence="2" id="KW-0808">Transferase</keyword>
<dbReference type="InterPro" id="IPR024453">
    <property type="entry name" value="Peptidase_C92"/>
</dbReference>
<evidence type="ECO:0000256" key="1">
    <source>
        <dbReference type="SAM" id="Phobius"/>
    </source>
</evidence>
<dbReference type="KEGG" id="aup:AsAng_0022160"/>
<proteinExistence type="predicted"/>
<gene>
    <name evidence="2" type="ORF">AsAng_0022160</name>
</gene>
<reference evidence="2" key="1">
    <citation type="submission" date="2022-09" db="EMBL/GenBank/DDBJ databases">
        <title>Aureispira anguillicida sp. nov., isolated from Leptocephalus of Japanese eel Anguilla japonica.</title>
        <authorList>
            <person name="Yuasa K."/>
            <person name="Mekata T."/>
            <person name="Ikunari K."/>
        </authorList>
    </citation>
    <scope>NUCLEOTIDE SEQUENCE</scope>
    <source>
        <strain evidence="2">EL160426</strain>
    </source>
</reference>
<dbReference type="Proteomes" id="UP001060919">
    <property type="component" value="Chromosome"/>
</dbReference>
<keyword evidence="2" id="KW-0012">Acyltransferase</keyword>
<protein>
    <submittedName>
        <fullName evidence="2">Lecithin retinol acyltransferase family protein</fullName>
    </submittedName>
</protein>
<keyword evidence="3" id="KW-1185">Reference proteome</keyword>
<keyword evidence="1" id="KW-1133">Transmembrane helix</keyword>
<dbReference type="RefSeq" id="WP_264792672.1">
    <property type="nucleotide sequence ID" value="NZ_AP026867.1"/>
</dbReference>
<sequence length="139" mass="16073">MKIDFTKLKIGDRLIREKGGIFSKHHVLYAGRDSITGKHIIAENQRNYGVRIISLEQFLKEGKLVQIDYNNFSYPQQTKTTLRIKTRLGKSYDLLKYNCEQFVNDVLHGIIESKQVQNALFASFGVLVLFMVLLLSKQH</sequence>
<feature type="transmembrane region" description="Helical" evidence="1">
    <location>
        <begin position="119"/>
        <end position="136"/>
    </location>
</feature>